<organism evidence="2 3">
    <name type="scientific">Candidatus Kuenenbacteria bacterium RBG_16_41_7</name>
    <dbReference type="NCBI Taxonomy" id="1798560"/>
    <lineage>
        <taxon>Bacteria</taxon>
        <taxon>Candidatus Kueneniibacteriota</taxon>
    </lineage>
</organism>
<evidence type="ECO:0000313" key="3">
    <source>
        <dbReference type="Proteomes" id="UP000178149"/>
    </source>
</evidence>
<dbReference type="Gene3D" id="3.30.70.60">
    <property type="match status" value="1"/>
</dbReference>
<dbReference type="AlphaFoldDB" id="A0A1F6GCD4"/>
<evidence type="ECO:0000313" key="2">
    <source>
        <dbReference type="EMBL" id="OGG95770.1"/>
    </source>
</evidence>
<reference evidence="2 3" key="1">
    <citation type="journal article" date="2016" name="Nat. Commun.">
        <title>Thousands of microbial genomes shed light on interconnected biogeochemical processes in an aquifer system.</title>
        <authorList>
            <person name="Anantharaman K."/>
            <person name="Brown C.T."/>
            <person name="Hug L.A."/>
            <person name="Sharon I."/>
            <person name="Castelle C.J."/>
            <person name="Probst A.J."/>
            <person name="Thomas B.C."/>
            <person name="Singh A."/>
            <person name="Wilkins M.J."/>
            <person name="Karaoz U."/>
            <person name="Brodie E.L."/>
            <person name="Williams K.H."/>
            <person name="Hubbard S.S."/>
            <person name="Banfield J.F."/>
        </authorList>
    </citation>
    <scope>NUCLEOTIDE SEQUENCE [LARGE SCALE GENOMIC DNA]</scope>
</reference>
<dbReference type="InterPro" id="IPR014717">
    <property type="entry name" value="Transl_elong_EF1B/ribsomal_bS6"/>
</dbReference>
<sequence>MKNMTMSPAESKKQQSFFIVYFKVLVVVLFLTLLVPGYLLLIKPERSVYQQNKALFAENERDLTQKNARLLEYKKVLMSYKNISPDDQEKIAEVLPYDPSEANLYVNFSSLAEAVGAQVEGISVQLGEGSAGQRSEEELIQEKSASAGQATNGQLKTALANFELSGISYTKTKELLNLIENNLRILDVKSFKFAPAEGNLSLVMQVYYLK</sequence>
<evidence type="ECO:0000256" key="1">
    <source>
        <dbReference type="SAM" id="Phobius"/>
    </source>
</evidence>
<keyword evidence="1" id="KW-0472">Membrane</keyword>
<dbReference type="EMBL" id="MFMV01000031">
    <property type="protein sequence ID" value="OGG95770.1"/>
    <property type="molecule type" value="Genomic_DNA"/>
</dbReference>
<proteinExistence type="predicted"/>
<gene>
    <name evidence="2" type="ORF">A2V95_01885</name>
</gene>
<protein>
    <submittedName>
        <fullName evidence="2">Uncharacterized protein</fullName>
    </submittedName>
</protein>
<keyword evidence="1" id="KW-0812">Transmembrane</keyword>
<keyword evidence="1" id="KW-1133">Transmembrane helix</keyword>
<accession>A0A1F6GCD4</accession>
<dbReference type="Proteomes" id="UP000178149">
    <property type="component" value="Unassembled WGS sequence"/>
</dbReference>
<comment type="caution">
    <text evidence="2">The sequence shown here is derived from an EMBL/GenBank/DDBJ whole genome shotgun (WGS) entry which is preliminary data.</text>
</comment>
<feature type="transmembrane region" description="Helical" evidence="1">
    <location>
        <begin position="20"/>
        <end position="41"/>
    </location>
</feature>
<name>A0A1F6GCD4_9BACT</name>